<feature type="transmembrane region" description="Helical" evidence="1">
    <location>
        <begin position="51"/>
        <end position="72"/>
    </location>
</feature>
<proteinExistence type="predicted"/>
<evidence type="ECO:0000256" key="1">
    <source>
        <dbReference type="SAM" id="Phobius"/>
    </source>
</evidence>
<accession>A0AAP0W7Y8</accession>
<evidence type="ECO:0000313" key="2">
    <source>
        <dbReference type="EMBL" id="BCL40546.1"/>
    </source>
</evidence>
<gene>
    <name evidence="2" type="ORF">OIPHN260_00480</name>
</gene>
<dbReference type="EMBL" id="AP023447">
    <property type="protein sequence ID" value="BCL40546.1"/>
    <property type="molecule type" value="Genomic_DNA"/>
</dbReference>
<evidence type="ECO:0000313" key="3">
    <source>
        <dbReference type="Proteomes" id="UP000595858"/>
    </source>
</evidence>
<feature type="transmembrane region" description="Helical" evidence="1">
    <location>
        <begin position="7"/>
        <end position="31"/>
    </location>
</feature>
<keyword evidence="1" id="KW-1133">Transmembrane helix</keyword>
<dbReference type="RefSeq" id="WP_045414814.1">
    <property type="nucleotide sequence ID" value="NZ_AP023447.1"/>
</dbReference>
<sequence>MNEKRWLMSFILILLTLILTMDIIALLTYFFAKAYLYFIRNIPVEISLFELVRIIKGASLGGIIVGIGCWYISFKKY</sequence>
<protein>
    <submittedName>
        <fullName evidence="2">Uncharacterized protein</fullName>
    </submittedName>
</protein>
<name>A0AAP0W7Y8_9ENTR</name>
<keyword evidence="1" id="KW-0812">Transmembrane</keyword>
<dbReference type="AlphaFoldDB" id="A0AAP0W7Y8"/>
<reference evidence="2" key="1">
    <citation type="journal article" date="2020" name="J Glob Antimicrob Resist">
        <title>Genomic characterization of clinical Enterobacter roggenkampii co-harboring blaIMP-1- and blaGES-5-encoding IncP6 and mcr-9-encoding IncHI2 plasmids isolated in Japan.</title>
        <authorList>
            <person name="Umeda K."/>
            <person name="Nakamura H."/>
            <person name="Fukuda A."/>
            <person name="Matsumoto Y."/>
            <person name="Motooka D."/>
            <person name="Nakamura S."/>
            <person name="Yasui Y."/>
            <person name="Yoshida H."/>
            <person name="Kawahara R."/>
        </authorList>
    </citation>
    <scope>NUCLEOTIDE SEQUENCE</scope>
    <source>
        <strain evidence="2">OIPH-N260</strain>
    </source>
</reference>
<organism evidence="2 3">
    <name type="scientific">Enterobacter roggenkampii</name>
    <dbReference type="NCBI Taxonomy" id="1812935"/>
    <lineage>
        <taxon>Bacteria</taxon>
        <taxon>Pseudomonadati</taxon>
        <taxon>Pseudomonadota</taxon>
        <taxon>Gammaproteobacteria</taxon>
        <taxon>Enterobacterales</taxon>
        <taxon>Enterobacteriaceae</taxon>
        <taxon>Enterobacter</taxon>
        <taxon>Enterobacter cloacae complex</taxon>
    </lineage>
</organism>
<dbReference type="Proteomes" id="UP000595858">
    <property type="component" value="Chromosome"/>
</dbReference>
<keyword evidence="1" id="KW-0472">Membrane</keyword>